<feature type="region of interest" description="Disordered" evidence="8">
    <location>
        <begin position="46"/>
        <end position="257"/>
    </location>
</feature>
<accession>A0AAN9G7N1</accession>
<name>A0AAN9G7N1_9CAEN</name>
<feature type="compositionally biased region" description="Polar residues" evidence="8">
    <location>
        <begin position="186"/>
        <end position="198"/>
    </location>
</feature>
<protein>
    <recommendedName>
        <fullName evidence="9">Fucolectin tachylectin-4 pentraxin-1 domain-containing protein</fullName>
    </recommendedName>
</protein>
<feature type="domain" description="Fucolectin tachylectin-4 pentraxin-1" evidence="9">
    <location>
        <begin position="532"/>
        <end position="684"/>
    </location>
</feature>
<reference evidence="10 11" key="1">
    <citation type="submission" date="2024-02" db="EMBL/GenBank/DDBJ databases">
        <title>Chromosome-scale genome assembly of the rough periwinkle Littorina saxatilis.</title>
        <authorList>
            <person name="De Jode A."/>
            <person name="Faria R."/>
            <person name="Formenti G."/>
            <person name="Sims Y."/>
            <person name="Smith T.P."/>
            <person name="Tracey A."/>
            <person name="Wood J.M.D."/>
            <person name="Zagrodzka Z.B."/>
            <person name="Johannesson K."/>
            <person name="Butlin R.K."/>
            <person name="Leder E.H."/>
        </authorList>
    </citation>
    <scope>NUCLEOTIDE SEQUENCE [LARGE SCALE GENOMIC DNA]</scope>
    <source>
        <strain evidence="10">Snail1</strain>
        <tissue evidence="10">Muscle</tissue>
    </source>
</reference>
<evidence type="ECO:0000256" key="3">
    <source>
        <dbReference type="ARBA" id="ARBA00011233"/>
    </source>
</evidence>
<dbReference type="SUPFAM" id="SSF49785">
    <property type="entry name" value="Galactose-binding domain-like"/>
    <property type="match status" value="2"/>
</dbReference>
<dbReference type="GO" id="GO:0042806">
    <property type="term" value="F:fucose binding"/>
    <property type="evidence" value="ECO:0007669"/>
    <property type="project" value="UniProtKB-ARBA"/>
</dbReference>
<evidence type="ECO:0000256" key="4">
    <source>
        <dbReference type="ARBA" id="ARBA00022723"/>
    </source>
</evidence>
<dbReference type="InterPro" id="IPR051941">
    <property type="entry name" value="BG_Antigen-Binding_Lectin"/>
</dbReference>
<dbReference type="Pfam" id="PF22633">
    <property type="entry name" value="F5_F8_type_C_2"/>
    <property type="match status" value="1"/>
</dbReference>
<keyword evidence="11" id="KW-1185">Reference proteome</keyword>
<keyword evidence="5" id="KW-0430">Lectin</keyword>
<comment type="function">
    <text evidence="1">Acts as a defensive agent. Recognizes blood group fucosylated oligosaccharides including A, B, H and Lewis B-type antigens. Does not recognize Lewis A antigen and has low affinity for monovalent haptens.</text>
</comment>
<dbReference type="GO" id="GO:0046872">
    <property type="term" value="F:metal ion binding"/>
    <property type="evidence" value="ECO:0007669"/>
    <property type="project" value="UniProtKB-KW"/>
</dbReference>
<dbReference type="Gene3D" id="2.60.120.260">
    <property type="entry name" value="Galactose-binding domain-like"/>
    <property type="match status" value="2"/>
</dbReference>
<evidence type="ECO:0000256" key="5">
    <source>
        <dbReference type="ARBA" id="ARBA00022734"/>
    </source>
</evidence>
<keyword evidence="4" id="KW-0479">Metal-binding</keyword>
<dbReference type="GO" id="GO:0010185">
    <property type="term" value="P:regulation of cellular defense response"/>
    <property type="evidence" value="ECO:0007669"/>
    <property type="project" value="UniProtKB-ARBA"/>
</dbReference>
<evidence type="ECO:0000256" key="7">
    <source>
        <dbReference type="ARBA" id="ARBA00023157"/>
    </source>
</evidence>
<dbReference type="EMBL" id="JBAMIC010000012">
    <property type="protein sequence ID" value="KAK7098281.1"/>
    <property type="molecule type" value="Genomic_DNA"/>
</dbReference>
<dbReference type="GO" id="GO:0001868">
    <property type="term" value="P:regulation of complement activation, lectin pathway"/>
    <property type="evidence" value="ECO:0007669"/>
    <property type="project" value="UniProtKB-ARBA"/>
</dbReference>
<dbReference type="SMART" id="SM00607">
    <property type="entry name" value="FTP"/>
    <property type="match status" value="1"/>
</dbReference>
<comment type="subunit">
    <text evidence="3">Homotrimer.</text>
</comment>
<comment type="similarity">
    <text evidence="2">Belongs to the fucolectin family.</text>
</comment>
<evidence type="ECO:0000256" key="8">
    <source>
        <dbReference type="SAM" id="MobiDB-lite"/>
    </source>
</evidence>
<feature type="compositionally biased region" description="Low complexity" evidence="8">
    <location>
        <begin position="102"/>
        <end position="111"/>
    </location>
</feature>
<keyword evidence="6" id="KW-0106">Calcium</keyword>
<evidence type="ECO:0000259" key="9">
    <source>
        <dbReference type="SMART" id="SM00607"/>
    </source>
</evidence>
<dbReference type="PANTHER" id="PTHR45713:SF6">
    <property type="entry name" value="F5_8 TYPE C DOMAIN-CONTAINING PROTEIN"/>
    <property type="match status" value="1"/>
</dbReference>
<gene>
    <name evidence="10" type="ORF">V1264_002614</name>
</gene>
<dbReference type="InterPro" id="IPR008979">
    <property type="entry name" value="Galactose-bd-like_sf"/>
</dbReference>
<dbReference type="PANTHER" id="PTHR45713">
    <property type="entry name" value="FTP DOMAIN-CONTAINING PROTEIN"/>
    <property type="match status" value="1"/>
</dbReference>
<organism evidence="10 11">
    <name type="scientific">Littorina saxatilis</name>
    <dbReference type="NCBI Taxonomy" id="31220"/>
    <lineage>
        <taxon>Eukaryota</taxon>
        <taxon>Metazoa</taxon>
        <taxon>Spiralia</taxon>
        <taxon>Lophotrochozoa</taxon>
        <taxon>Mollusca</taxon>
        <taxon>Gastropoda</taxon>
        <taxon>Caenogastropoda</taxon>
        <taxon>Littorinimorpha</taxon>
        <taxon>Littorinoidea</taxon>
        <taxon>Littorinidae</taxon>
        <taxon>Littorina</taxon>
    </lineage>
</organism>
<keyword evidence="7" id="KW-1015">Disulfide bond</keyword>
<evidence type="ECO:0000256" key="1">
    <source>
        <dbReference type="ARBA" id="ARBA00002219"/>
    </source>
</evidence>
<evidence type="ECO:0000313" key="10">
    <source>
        <dbReference type="EMBL" id="KAK7098281.1"/>
    </source>
</evidence>
<sequence length="864" mass="97162">MLKALHVVSVGTDRGEQNMTKAELRGQGTEVTPMRNAAVTVKDEWSRRPPGMAVEEDDKRWSHDTGNTTTNTTLLYPPAQHHDTGNNTTNTTLLYPPAQHHNTGNSTTNTTLLYPPAQHHSDSSNAPETPNPAALTDHRLEDWSGNLFDKSSVTPGVRDTEEERGSAGKLSDMTSDDNGTGEERSWSGNPSDKSSMTSDGRDTGEKRSWSDTTPQKALTTSRPALEAEATREVTKQHHWEDAARDSTTTARRKEDARQRMEWLKTMNHNERMEQLKTMHLNVSSARRDDEAERRGVTKRSWEHSDELAQRKMRQAIYGDTEIDKSYEKWDCVCPRCRSPRKRHNLANVAYKKPSFQRSLLENLAGPCGGNNGNDDFILNFTREYNNGYHSDEHDYRAWWWVDLNDFYTISTVTITLRNENWKVDYNRNYNTVVTINGEVCYEFGTDDAVLRSLNFRNDYNCKTPIRGRYVMMQKEEFPPGRDEWYFLIFMELSIYACLPGHSWELSKNRCAPCGSPCNYICDNLYGCNFIENYNIAFKKAIEMSSEDYGNAESTVDGRTDSRLHYMECTASGTKAGQTFHPYWRVDLNGDYLVNSVVVKPRIDCCANKMKNLNVLVQNRTTDLARVTEHGSSDLCTHWEGTFQNGQEIKFTCTSQMLGKYVSLQTIRPSQMLLCEVQVFGYPVTVLGPGGECNRLLTTICQEGLECDRGKCKVSPGRTCLQTEWRQHCRSGSICYAGVCKLVAGADCRAHQGSCARGTECDSTSGYKCQKSIHKTCSQTNQCARYTEGIECDHLKQCGGKGLGVTCVNKECVAGAKCENSKCQCTAGVSTASGKICGKNDFNCSLFPICGKIVCNSVLCPIIMW</sequence>
<evidence type="ECO:0000313" key="11">
    <source>
        <dbReference type="Proteomes" id="UP001374579"/>
    </source>
</evidence>
<feature type="compositionally biased region" description="Polar residues" evidence="8">
    <location>
        <begin position="210"/>
        <end position="222"/>
    </location>
</feature>
<dbReference type="Proteomes" id="UP001374579">
    <property type="component" value="Unassembled WGS sequence"/>
</dbReference>
<evidence type="ECO:0000256" key="2">
    <source>
        <dbReference type="ARBA" id="ARBA00010147"/>
    </source>
</evidence>
<dbReference type="InterPro" id="IPR006585">
    <property type="entry name" value="FTP1"/>
</dbReference>
<comment type="caution">
    <text evidence="10">The sequence shown here is derived from an EMBL/GenBank/DDBJ whole genome shotgun (WGS) entry which is preliminary data.</text>
</comment>
<evidence type="ECO:0000256" key="6">
    <source>
        <dbReference type="ARBA" id="ARBA00022837"/>
    </source>
</evidence>
<feature type="compositionally biased region" description="Basic and acidic residues" evidence="8">
    <location>
        <begin position="228"/>
        <end position="244"/>
    </location>
</feature>
<feature type="compositionally biased region" description="Basic and acidic residues" evidence="8">
    <location>
        <begin position="199"/>
        <end position="209"/>
    </location>
</feature>
<proteinExistence type="inferred from homology"/>
<dbReference type="AlphaFoldDB" id="A0AAN9G7N1"/>